<dbReference type="Proteomes" id="UP000270866">
    <property type="component" value="Chromosome 5"/>
</dbReference>
<reference evidence="1 2" key="1">
    <citation type="journal article" date="2018" name="Sci. Rep.">
        <title>Characterisation of pathogen-specific regions and novel effector candidates in Fusarium oxysporum f. sp. cepae.</title>
        <authorList>
            <person name="Armitage A.D."/>
            <person name="Taylor A."/>
            <person name="Sobczyk M.K."/>
            <person name="Baxter L."/>
            <person name="Greenfield B.P."/>
            <person name="Bates H.J."/>
            <person name="Wilson F."/>
            <person name="Jackson A.C."/>
            <person name="Ott S."/>
            <person name="Harrison R.J."/>
            <person name="Clarkson J.P."/>
        </authorList>
    </citation>
    <scope>NUCLEOTIDE SEQUENCE [LARGE SCALE GENOMIC DNA]</scope>
    <source>
        <strain evidence="1 2">FoC_Fus2</strain>
    </source>
</reference>
<organism evidence="1 2">
    <name type="scientific">Fusarium oxysporum f. sp. cepae</name>
    <dbReference type="NCBI Taxonomy" id="396571"/>
    <lineage>
        <taxon>Eukaryota</taxon>
        <taxon>Fungi</taxon>
        <taxon>Dikarya</taxon>
        <taxon>Ascomycota</taxon>
        <taxon>Pezizomycotina</taxon>
        <taxon>Sordariomycetes</taxon>
        <taxon>Hypocreomycetidae</taxon>
        <taxon>Hypocreales</taxon>
        <taxon>Nectriaceae</taxon>
        <taxon>Fusarium</taxon>
        <taxon>Fusarium oxysporum species complex</taxon>
    </lineage>
</organism>
<dbReference type="AlphaFoldDB" id="A0A3L6NS70"/>
<dbReference type="EMBL" id="MRCU01000003">
    <property type="protein sequence ID" value="RKK21857.1"/>
    <property type="molecule type" value="Genomic_DNA"/>
</dbReference>
<evidence type="ECO:0000313" key="1">
    <source>
        <dbReference type="EMBL" id="RKK21857.1"/>
    </source>
</evidence>
<sequence>MLLLSGTGFAASRAASCAPNMHRLPSPAAVSIQSTSADTAVSNCLSCYRPEFAPDAPAESAHRNRGALRWWYLVAVH</sequence>
<name>A0A3L6NS70_FUSOX</name>
<protein>
    <submittedName>
        <fullName evidence="1">Uncharacterized protein</fullName>
    </submittedName>
</protein>
<gene>
    <name evidence="1" type="ORF">BFJ65_g4485</name>
</gene>
<accession>A0A3L6NS70</accession>
<proteinExistence type="predicted"/>
<evidence type="ECO:0000313" key="2">
    <source>
        <dbReference type="Proteomes" id="UP000270866"/>
    </source>
</evidence>
<comment type="caution">
    <text evidence="1">The sequence shown here is derived from an EMBL/GenBank/DDBJ whole genome shotgun (WGS) entry which is preliminary data.</text>
</comment>